<evidence type="ECO:0000313" key="2">
    <source>
        <dbReference type="Proteomes" id="UP000001060"/>
    </source>
</evidence>
<organism evidence="1 2">
    <name type="scientific">Legionella longbeachae serogroup 1 (strain NSW150)</name>
    <dbReference type="NCBI Taxonomy" id="661367"/>
    <lineage>
        <taxon>Bacteria</taxon>
        <taxon>Pseudomonadati</taxon>
        <taxon>Pseudomonadota</taxon>
        <taxon>Gammaproteobacteria</taxon>
        <taxon>Legionellales</taxon>
        <taxon>Legionellaceae</taxon>
        <taxon>Legionella</taxon>
    </lineage>
</organism>
<dbReference type="STRING" id="661367.LLO_2972"/>
<sequence>MQGIAIKNSFGFGKTVAFSCEKIREQVTNRAEKEGLGILAEIGIASKTKSKSQNLFVPCFA</sequence>
<protein>
    <submittedName>
        <fullName evidence="1">Uncharacterized protein</fullName>
    </submittedName>
</protein>
<dbReference type="EMBL" id="FN650140">
    <property type="protein sequence ID" value="CBJ13419.1"/>
    <property type="molecule type" value="Genomic_DNA"/>
</dbReference>
<evidence type="ECO:0000313" key="1">
    <source>
        <dbReference type="EMBL" id="CBJ13419.1"/>
    </source>
</evidence>
<accession>D3HLT9</accession>
<reference evidence="1 2" key="1">
    <citation type="journal article" date="2010" name="PLoS Genet.">
        <title>Analysis of the Legionella longbeachae genome and transcriptome uncovers unique strategies to cause Legionnaires' disease.</title>
        <authorList>
            <person name="Cazalet C."/>
            <person name="Gomez-Valero L."/>
            <person name="Rusniok C."/>
            <person name="Lomma M."/>
            <person name="Dervins-Ravault D."/>
            <person name="Newton H."/>
            <person name="Sansom F."/>
            <person name="Jarraud S."/>
            <person name="Zidane N."/>
            <person name="Ma L."/>
            <person name="Bouchier C."/>
            <person name="Etienne J."/>
            <person name="Hartland E."/>
            <person name="Buchrieser C."/>
        </authorList>
    </citation>
    <scope>NUCLEOTIDE SEQUENCE [LARGE SCALE GENOMIC DNA]</scope>
    <source>
        <strain evidence="1 2">NSW150</strain>
    </source>
</reference>
<dbReference type="HOGENOM" id="CLU_2916951_0_0_6"/>
<keyword evidence="2" id="KW-1185">Reference proteome</keyword>
<proteinExistence type="predicted"/>
<dbReference type="AlphaFoldDB" id="D3HLT9"/>
<name>D3HLT9_LEGLN</name>
<dbReference type="Proteomes" id="UP000001060">
    <property type="component" value="Chromosome"/>
</dbReference>
<dbReference type="KEGG" id="llo:LLO_2972"/>
<gene>
    <name evidence="1" type="ordered locus">LLO_2972</name>
</gene>